<dbReference type="PROSITE" id="PS50137">
    <property type="entry name" value="DS_RBD"/>
    <property type="match status" value="1"/>
</dbReference>
<dbReference type="InterPro" id="IPR052582">
    <property type="entry name" value="tRNA-DUS-like"/>
</dbReference>
<evidence type="ECO:0000256" key="1">
    <source>
        <dbReference type="ARBA" id="ARBA00001917"/>
    </source>
</evidence>
<dbReference type="AlphaFoldDB" id="A0AAE1Z812"/>
<dbReference type="SMART" id="SM00358">
    <property type="entry name" value="DSRM"/>
    <property type="match status" value="1"/>
</dbReference>
<dbReference type="EMBL" id="JALJAT010000006">
    <property type="protein sequence ID" value="KAK4468947.1"/>
    <property type="molecule type" value="Genomic_DNA"/>
</dbReference>
<keyword evidence="6" id="KW-0694">RNA-binding</keyword>
<keyword evidence="4" id="KW-0819">tRNA processing</keyword>
<comment type="cofactor">
    <cofactor evidence="1">
        <name>FMN</name>
        <dbReference type="ChEBI" id="CHEBI:58210"/>
    </cofactor>
</comment>
<dbReference type="Pfam" id="PF00035">
    <property type="entry name" value="dsrm"/>
    <property type="match status" value="1"/>
</dbReference>
<dbReference type="Gene3D" id="3.30.160.20">
    <property type="match status" value="1"/>
</dbReference>
<evidence type="ECO:0000256" key="6">
    <source>
        <dbReference type="PROSITE-ProRule" id="PRU00266"/>
    </source>
</evidence>
<keyword evidence="2" id="KW-0285">Flavoprotein</keyword>
<keyword evidence="3" id="KW-0288">FMN</keyword>
<reference evidence="8" key="1">
    <citation type="submission" date="2022-04" db="EMBL/GenBank/DDBJ databases">
        <authorList>
            <person name="Xu L."/>
            <person name="Lv Z."/>
        </authorList>
    </citation>
    <scope>NUCLEOTIDE SEQUENCE</scope>
    <source>
        <strain evidence="8">LV_2022a</strain>
    </source>
</reference>
<evidence type="ECO:0000256" key="5">
    <source>
        <dbReference type="ARBA" id="ARBA00023002"/>
    </source>
</evidence>
<keyword evidence="9" id="KW-1185">Reference proteome</keyword>
<evidence type="ECO:0000313" key="9">
    <source>
        <dbReference type="Proteomes" id="UP001292079"/>
    </source>
</evidence>
<dbReference type="Pfam" id="PF01207">
    <property type="entry name" value="Dus"/>
    <property type="match status" value="1"/>
</dbReference>
<protein>
    <recommendedName>
        <fullName evidence="7">DRBM domain-containing protein</fullName>
    </recommendedName>
</protein>
<dbReference type="GO" id="GO:0017150">
    <property type="term" value="F:tRNA dihydrouridine synthase activity"/>
    <property type="evidence" value="ECO:0007669"/>
    <property type="project" value="InterPro"/>
</dbReference>
<dbReference type="CDD" id="cd02801">
    <property type="entry name" value="DUS_like_FMN"/>
    <property type="match status" value="1"/>
</dbReference>
<evidence type="ECO:0000259" key="7">
    <source>
        <dbReference type="PROSITE" id="PS50137"/>
    </source>
</evidence>
<dbReference type="PANTHER" id="PTHR45936:SF1">
    <property type="entry name" value="TRNA-DIHYDROURIDINE(20) SYNTHASE [NAD(P)+]-LIKE"/>
    <property type="match status" value="1"/>
</dbReference>
<dbReference type="InterPro" id="IPR014720">
    <property type="entry name" value="dsRBD_dom"/>
</dbReference>
<evidence type="ECO:0000256" key="4">
    <source>
        <dbReference type="ARBA" id="ARBA00022694"/>
    </source>
</evidence>
<reference evidence="8" key="2">
    <citation type="journal article" date="2023" name="Infect Dis Poverty">
        <title>Chromosome-scale genome of the human blood fluke Schistosoma mekongi and its implications for public health.</title>
        <authorList>
            <person name="Zhou M."/>
            <person name="Xu L."/>
            <person name="Xu D."/>
            <person name="Chen W."/>
            <person name="Khan J."/>
            <person name="Hu Y."/>
            <person name="Huang H."/>
            <person name="Wei H."/>
            <person name="Zhang Y."/>
            <person name="Chusongsang P."/>
            <person name="Tanasarnprasert K."/>
            <person name="Hu X."/>
            <person name="Limpanont Y."/>
            <person name="Lv Z."/>
        </authorList>
    </citation>
    <scope>NUCLEOTIDE SEQUENCE</scope>
    <source>
        <strain evidence="8">LV_2022a</strain>
    </source>
</reference>
<dbReference type="Gene3D" id="3.20.20.70">
    <property type="entry name" value="Aldolase class I"/>
    <property type="match status" value="1"/>
</dbReference>
<dbReference type="GO" id="GO:0050660">
    <property type="term" value="F:flavin adenine dinucleotide binding"/>
    <property type="evidence" value="ECO:0007669"/>
    <property type="project" value="InterPro"/>
</dbReference>
<dbReference type="PROSITE" id="PS01136">
    <property type="entry name" value="UPF0034"/>
    <property type="match status" value="1"/>
</dbReference>
<evidence type="ECO:0000256" key="2">
    <source>
        <dbReference type="ARBA" id="ARBA00022630"/>
    </source>
</evidence>
<name>A0AAE1Z812_SCHME</name>
<dbReference type="InterPro" id="IPR018517">
    <property type="entry name" value="tRNA_hU_synthase_CS"/>
</dbReference>
<gene>
    <name evidence="8" type="ORF">MN116_007611</name>
</gene>
<dbReference type="Proteomes" id="UP001292079">
    <property type="component" value="Unassembled WGS sequence"/>
</dbReference>
<dbReference type="GO" id="GO:0005737">
    <property type="term" value="C:cytoplasm"/>
    <property type="evidence" value="ECO:0007669"/>
    <property type="project" value="TreeGrafter"/>
</dbReference>
<accession>A0AAE1Z812</accession>
<dbReference type="InterPro" id="IPR013785">
    <property type="entry name" value="Aldolase_TIM"/>
</dbReference>
<dbReference type="CDD" id="cd19871">
    <property type="entry name" value="DSRM_DUS2L"/>
    <property type="match status" value="1"/>
</dbReference>
<evidence type="ECO:0000313" key="8">
    <source>
        <dbReference type="EMBL" id="KAK4468947.1"/>
    </source>
</evidence>
<sequence>MTVNHSGQSTFDAKGMIFLAPMVRVSTHPMRLLCLQYGADYVISEELIDQRVIRSSRMVNDELNTVDFILPDGSVTFRTSAEEKTRVIVQLGTSNPETALKAARVLENDVMAIDINMGCPKAYSIKGGMGAALLTKPETVKEILTTLTTNLRIPVTCKMRILPELDKTIALAKLIESTGVVAITVHGRTLHERSMHRNRNEVIKAIAQSVSIPVLANGGSRDIIRNHEDIEYFRQLTGATGVVIARAAMWNPAIFKSLQVDEPLPKLEEIICRYLTLAVRYDHHIAGAKYCVLRMLHDFGGTPLYEDTLAANELRDLCAIWNMLDVYDHEMFSRSERLKNSQLISSNNSTVYCNQNIASFPSSLLPSSHPIPEKRARIEDSLSSTPSVVTLVDPVVNSDNNVYEKEINNNSEEIVLCIPYERRFWPDHGTSPKQILREHCKSLKWNSPKYETVENRDKRSFFSAVLVDGRRYRNTSACKSKKYAEQAAALVCLQVLGLPNGKILSDKHNIT</sequence>
<dbReference type="InterPro" id="IPR035587">
    <property type="entry name" value="DUS-like_FMN-bd"/>
</dbReference>
<dbReference type="SUPFAM" id="SSF54768">
    <property type="entry name" value="dsRNA-binding domain-like"/>
    <property type="match status" value="1"/>
</dbReference>
<organism evidence="8 9">
    <name type="scientific">Schistosoma mekongi</name>
    <name type="common">Parasitic worm</name>
    <dbReference type="NCBI Taxonomy" id="38744"/>
    <lineage>
        <taxon>Eukaryota</taxon>
        <taxon>Metazoa</taxon>
        <taxon>Spiralia</taxon>
        <taxon>Lophotrochozoa</taxon>
        <taxon>Platyhelminthes</taxon>
        <taxon>Trematoda</taxon>
        <taxon>Digenea</taxon>
        <taxon>Strigeidida</taxon>
        <taxon>Schistosomatoidea</taxon>
        <taxon>Schistosomatidae</taxon>
        <taxon>Schistosoma</taxon>
    </lineage>
</organism>
<keyword evidence="5" id="KW-0560">Oxidoreductase</keyword>
<proteinExistence type="predicted"/>
<dbReference type="GO" id="GO:0000049">
    <property type="term" value="F:tRNA binding"/>
    <property type="evidence" value="ECO:0007669"/>
    <property type="project" value="InterPro"/>
</dbReference>
<feature type="domain" description="DRBM" evidence="7">
    <location>
        <begin position="431"/>
        <end position="498"/>
    </location>
</feature>
<evidence type="ECO:0000256" key="3">
    <source>
        <dbReference type="ARBA" id="ARBA00022643"/>
    </source>
</evidence>
<dbReference type="PANTHER" id="PTHR45936">
    <property type="entry name" value="TRNA-DIHYDROURIDINE(20) SYNTHASE [NAD(P)+]-LIKE"/>
    <property type="match status" value="1"/>
</dbReference>
<comment type="caution">
    <text evidence="8">The sequence shown here is derived from an EMBL/GenBank/DDBJ whole genome shotgun (WGS) entry which is preliminary data.</text>
</comment>
<dbReference type="SUPFAM" id="SSF51395">
    <property type="entry name" value="FMN-linked oxidoreductases"/>
    <property type="match status" value="1"/>
</dbReference>
<dbReference type="InterPro" id="IPR044463">
    <property type="entry name" value="DUS2_DSRM"/>
</dbReference>